<dbReference type="Gene3D" id="1.10.260.40">
    <property type="entry name" value="lambda repressor-like DNA-binding domains"/>
    <property type="match status" value="1"/>
</dbReference>
<keyword evidence="3" id="KW-1185">Reference proteome</keyword>
<reference evidence="2 3" key="1">
    <citation type="submission" date="2020-11" db="EMBL/GenBank/DDBJ databases">
        <title>Fusibacter basophilias sp. nov.</title>
        <authorList>
            <person name="Qiu D."/>
        </authorList>
    </citation>
    <scope>NUCLEOTIDE SEQUENCE [LARGE SCALE GENOMIC DNA]</scope>
    <source>
        <strain evidence="2 3">Q10-2</strain>
    </source>
</reference>
<dbReference type="CDD" id="cd00093">
    <property type="entry name" value="HTH_XRE"/>
    <property type="match status" value="1"/>
</dbReference>
<dbReference type="RefSeq" id="WP_194701120.1">
    <property type="nucleotide sequence ID" value="NZ_JADKNH010000004.1"/>
</dbReference>
<dbReference type="InterPro" id="IPR010982">
    <property type="entry name" value="Lambda_DNA-bd_dom_sf"/>
</dbReference>
<dbReference type="EMBL" id="JADKNH010000004">
    <property type="protein sequence ID" value="MBF4692875.1"/>
    <property type="molecule type" value="Genomic_DNA"/>
</dbReference>
<protein>
    <submittedName>
        <fullName evidence="2">Helix-turn-helix transcriptional regulator</fullName>
    </submittedName>
</protein>
<evidence type="ECO:0000259" key="1">
    <source>
        <dbReference type="PROSITE" id="PS50943"/>
    </source>
</evidence>
<gene>
    <name evidence="2" type="ORF">ISU02_07075</name>
</gene>
<dbReference type="Gene3D" id="1.25.40.10">
    <property type="entry name" value="Tetratricopeptide repeat domain"/>
    <property type="match status" value="1"/>
</dbReference>
<evidence type="ECO:0000313" key="2">
    <source>
        <dbReference type="EMBL" id="MBF4692875.1"/>
    </source>
</evidence>
<dbReference type="SMART" id="SM00530">
    <property type="entry name" value="HTH_XRE"/>
    <property type="match status" value="1"/>
</dbReference>
<dbReference type="InterPro" id="IPR001387">
    <property type="entry name" value="Cro/C1-type_HTH"/>
</dbReference>
<dbReference type="Proteomes" id="UP000614200">
    <property type="component" value="Unassembled WGS sequence"/>
</dbReference>
<dbReference type="SUPFAM" id="SSF47413">
    <property type="entry name" value="lambda repressor-like DNA-binding domains"/>
    <property type="match status" value="1"/>
</dbReference>
<organism evidence="2 3">
    <name type="scientific">Fusibacter ferrireducens</name>
    <dbReference type="NCBI Taxonomy" id="2785058"/>
    <lineage>
        <taxon>Bacteria</taxon>
        <taxon>Bacillati</taxon>
        <taxon>Bacillota</taxon>
        <taxon>Clostridia</taxon>
        <taxon>Eubacteriales</taxon>
        <taxon>Eubacteriales Family XII. Incertae Sedis</taxon>
        <taxon>Fusibacter</taxon>
    </lineage>
</organism>
<feature type="domain" description="HTH cro/C1-type" evidence="1">
    <location>
        <begin position="14"/>
        <end position="68"/>
    </location>
</feature>
<dbReference type="SUPFAM" id="SSF48452">
    <property type="entry name" value="TPR-like"/>
    <property type="match status" value="1"/>
</dbReference>
<evidence type="ECO:0000313" key="3">
    <source>
        <dbReference type="Proteomes" id="UP000614200"/>
    </source>
</evidence>
<sequence>MFASYNLIDFGNRLKEIRKNQGISQAQVRDIVGLNEDTLRKIEHGNVLPRYDTLELMSLVYKEDLLKLLQSYRVNQTLNDLYECTDKIITAHIPEDLEKIKEQLVCFKAQNQSTNMLYNALEIEQFELFLASIHIYFEGNIVKRNKAFEYLQEALNKTLTGFSPFNFKKFKYNFFEIRILLLLGTVLYDVKQETLSNQILEFCLKYLLQNFTLEEKIQKLVIKIYNNLAYNYHLSNQHKKVIQVADDCIAFSLSHNNLYGLANIYYRKGISAYRLKSDDYYDLLKKSVLLSEISGNDDLALLYRRITFEYYGILIE</sequence>
<dbReference type="InterPro" id="IPR011990">
    <property type="entry name" value="TPR-like_helical_dom_sf"/>
</dbReference>
<comment type="caution">
    <text evidence="2">The sequence shown here is derived from an EMBL/GenBank/DDBJ whole genome shotgun (WGS) entry which is preliminary data.</text>
</comment>
<dbReference type="PROSITE" id="PS50943">
    <property type="entry name" value="HTH_CROC1"/>
    <property type="match status" value="1"/>
</dbReference>
<accession>A0ABR9ZQZ7</accession>
<name>A0ABR9ZQZ7_9FIRM</name>
<proteinExistence type="predicted"/>
<dbReference type="Pfam" id="PF13560">
    <property type="entry name" value="HTH_31"/>
    <property type="match status" value="1"/>
</dbReference>